<evidence type="ECO:0000256" key="1">
    <source>
        <dbReference type="SAM" id="Phobius"/>
    </source>
</evidence>
<feature type="transmembrane region" description="Helical" evidence="1">
    <location>
        <begin position="71"/>
        <end position="94"/>
    </location>
</feature>
<keyword evidence="1" id="KW-1133">Transmembrane helix</keyword>
<keyword evidence="1" id="KW-0472">Membrane</keyword>
<name>A0A6I6IVB3_9RHOB</name>
<dbReference type="InterPro" id="IPR003675">
    <property type="entry name" value="Rce1/LyrA-like_dom"/>
</dbReference>
<dbReference type="OrthoDB" id="7171777at2"/>
<dbReference type="GO" id="GO:0008237">
    <property type="term" value="F:metallopeptidase activity"/>
    <property type="evidence" value="ECO:0007669"/>
    <property type="project" value="UniProtKB-KW"/>
</dbReference>
<organism evidence="3 4">
    <name type="scientific">Roseovarius faecimaris</name>
    <dbReference type="NCBI Taxonomy" id="2494550"/>
    <lineage>
        <taxon>Bacteria</taxon>
        <taxon>Pseudomonadati</taxon>
        <taxon>Pseudomonadota</taxon>
        <taxon>Alphaproteobacteria</taxon>
        <taxon>Rhodobacterales</taxon>
        <taxon>Roseobacteraceae</taxon>
        <taxon>Roseovarius</taxon>
    </lineage>
</organism>
<evidence type="ECO:0000313" key="3">
    <source>
        <dbReference type="EMBL" id="QGX99591.1"/>
    </source>
</evidence>
<dbReference type="Proteomes" id="UP000428330">
    <property type="component" value="Chromosome"/>
</dbReference>
<sequence>MRYRPHEHLIEPARASAGLGRLAAGVISFIAAFVLLSMIISALINTVAQSLLSPMMRPFWDQDLANASSPLAALVNLYFFLAMVFALAIALWLVHQRPLRGLVGPFALALRQAVRVIKATVPILLLTLVLPMPEGMEMRLNIAPGLWAALLPLTLVGLLIQTSAEELAFRGYLQSQLAARFSHPLIWIGLPSLLFGLLHYDPHIDSTSAGIVVLWATCFGAATADLTARSGTLGPAIALHFVNNSGAIALAAPEGNFDGLALFAFPFSIEEADKVLSLMPVEMLVLLCSWLAARLALRV</sequence>
<protein>
    <submittedName>
        <fullName evidence="3">CPBP family intramembrane metalloprotease</fullName>
    </submittedName>
</protein>
<dbReference type="GO" id="GO:0080120">
    <property type="term" value="P:CAAX-box protein maturation"/>
    <property type="evidence" value="ECO:0007669"/>
    <property type="project" value="UniProtKB-ARBA"/>
</dbReference>
<feature type="domain" description="CAAX prenyl protease 2/Lysostaphin resistance protein A-like" evidence="2">
    <location>
        <begin position="149"/>
        <end position="245"/>
    </location>
</feature>
<proteinExistence type="predicted"/>
<dbReference type="GO" id="GO:0006508">
    <property type="term" value="P:proteolysis"/>
    <property type="evidence" value="ECO:0007669"/>
    <property type="project" value="UniProtKB-KW"/>
</dbReference>
<feature type="transmembrane region" description="Helical" evidence="1">
    <location>
        <begin position="275"/>
        <end position="297"/>
    </location>
</feature>
<accession>A0A6I6IVB3</accession>
<feature type="transmembrane region" description="Helical" evidence="1">
    <location>
        <begin position="21"/>
        <end position="51"/>
    </location>
</feature>
<reference evidence="4" key="1">
    <citation type="submission" date="2018-12" db="EMBL/GenBank/DDBJ databases">
        <title>Complete genome sequence of Roseovarius sp. MME-070.</title>
        <authorList>
            <person name="Nam Y.-D."/>
            <person name="Kang J."/>
            <person name="Chung W.-H."/>
            <person name="Park Y.S."/>
        </authorList>
    </citation>
    <scope>NUCLEOTIDE SEQUENCE [LARGE SCALE GENOMIC DNA]</scope>
    <source>
        <strain evidence="4">MME-070</strain>
    </source>
</reference>
<dbReference type="InterPro" id="IPR052710">
    <property type="entry name" value="CAAX_protease"/>
</dbReference>
<feature type="transmembrane region" description="Helical" evidence="1">
    <location>
        <begin position="181"/>
        <end position="200"/>
    </location>
</feature>
<dbReference type="PANTHER" id="PTHR36435">
    <property type="entry name" value="SLR1288 PROTEIN"/>
    <property type="match status" value="1"/>
</dbReference>
<gene>
    <name evidence="3" type="ORF">EI983_15490</name>
</gene>
<dbReference type="Pfam" id="PF02517">
    <property type="entry name" value="Rce1-like"/>
    <property type="match status" value="1"/>
</dbReference>
<keyword evidence="3" id="KW-0378">Hydrolase</keyword>
<feature type="transmembrane region" description="Helical" evidence="1">
    <location>
        <begin position="142"/>
        <end position="160"/>
    </location>
</feature>
<dbReference type="GO" id="GO:0004175">
    <property type="term" value="F:endopeptidase activity"/>
    <property type="evidence" value="ECO:0007669"/>
    <property type="project" value="UniProtKB-ARBA"/>
</dbReference>
<dbReference type="PANTHER" id="PTHR36435:SF1">
    <property type="entry name" value="CAAX AMINO TERMINAL PROTEASE FAMILY PROTEIN"/>
    <property type="match status" value="1"/>
</dbReference>
<evidence type="ECO:0000313" key="4">
    <source>
        <dbReference type="Proteomes" id="UP000428330"/>
    </source>
</evidence>
<evidence type="ECO:0000259" key="2">
    <source>
        <dbReference type="Pfam" id="PF02517"/>
    </source>
</evidence>
<keyword evidence="3" id="KW-0645">Protease</keyword>
<keyword evidence="3" id="KW-0482">Metalloprotease</keyword>
<dbReference type="KEGG" id="rom:EI983_15490"/>
<keyword evidence="1" id="KW-0812">Transmembrane</keyword>
<feature type="transmembrane region" description="Helical" evidence="1">
    <location>
        <begin position="106"/>
        <end position="130"/>
    </location>
</feature>
<dbReference type="RefSeq" id="WP_157708272.1">
    <property type="nucleotide sequence ID" value="NZ_CP034348.1"/>
</dbReference>
<keyword evidence="4" id="KW-1185">Reference proteome</keyword>
<dbReference type="AlphaFoldDB" id="A0A6I6IVB3"/>
<dbReference type="EMBL" id="CP034348">
    <property type="protein sequence ID" value="QGX99591.1"/>
    <property type="molecule type" value="Genomic_DNA"/>
</dbReference>